<reference evidence="1 2" key="1">
    <citation type="journal article" date="2020" name="Insects">
        <title>Bacteria Belonging to Pseudomonas typographi sp. nov. from the Bark Beetle Ips typographus Have Genomic Potential to Aid in the Host Ecology.</title>
        <authorList>
            <person name="Peral-Aranega E."/>
            <person name="Saati-Santamaria Z."/>
            <person name="Kolarik M."/>
            <person name="Rivas R."/>
            <person name="Garcia-Fraile P."/>
        </authorList>
    </citation>
    <scope>NUCLEOTIDE SEQUENCE [LARGE SCALE GENOMIC DNA]</scope>
    <source>
        <strain evidence="1 2">CA3A</strain>
    </source>
</reference>
<evidence type="ECO:0000313" key="2">
    <source>
        <dbReference type="Proteomes" id="UP000805841"/>
    </source>
</evidence>
<evidence type="ECO:0000313" key="1">
    <source>
        <dbReference type="EMBL" id="MBD1600269.1"/>
    </source>
</evidence>
<sequence>MRHPLIRLAPFALLTACSSGPEPAHDPQLAWVDLAMLGGTAILAERLDGKRLEDGRYFQVAPGAHALVVRYDYEVMVLPTFMSDPAERMCYITLEYTDFKPGVRYRLQARNVGMEPSARLYDESNQIVAEDKEQYCLW</sequence>
<accession>A0ABR7Z4E5</accession>
<evidence type="ECO:0008006" key="3">
    <source>
        <dbReference type="Google" id="ProtNLM"/>
    </source>
</evidence>
<comment type="caution">
    <text evidence="1">The sequence shown here is derived from an EMBL/GenBank/DDBJ whole genome shotgun (WGS) entry which is preliminary data.</text>
</comment>
<protein>
    <recommendedName>
        <fullName evidence="3">Lipoprotein</fullName>
    </recommendedName>
</protein>
<dbReference type="EMBL" id="JAAOCA010000020">
    <property type="protein sequence ID" value="MBD1600269.1"/>
    <property type="molecule type" value="Genomic_DNA"/>
</dbReference>
<keyword evidence="2" id="KW-1185">Reference proteome</keyword>
<dbReference type="RefSeq" id="WP_190422449.1">
    <property type="nucleotide sequence ID" value="NZ_JAAOCA010000020.1"/>
</dbReference>
<proteinExistence type="predicted"/>
<name>A0ABR7Z4E5_9PSED</name>
<gene>
    <name evidence="1" type="ORF">HAQ05_16350</name>
</gene>
<organism evidence="1 2">
    <name type="scientific">Pseudomonas typographi</name>
    <dbReference type="NCBI Taxonomy" id="2715964"/>
    <lineage>
        <taxon>Bacteria</taxon>
        <taxon>Pseudomonadati</taxon>
        <taxon>Pseudomonadota</taxon>
        <taxon>Gammaproteobacteria</taxon>
        <taxon>Pseudomonadales</taxon>
        <taxon>Pseudomonadaceae</taxon>
        <taxon>Pseudomonas</taxon>
    </lineage>
</organism>
<dbReference type="Proteomes" id="UP000805841">
    <property type="component" value="Unassembled WGS sequence"/>
</dbReference>